<dbReference type="FunFam" id="3.60.70.12:FF:000001">
    <property type="entry name" value="Arginine biosynthesis bifunctional protein ArgJ, chloroplastic"/>
    <property type="match status" value="1"/>
</dbReference>
<feature type="binding site" evidence="10">
    <location>
        <position position="212"/>
    </location>
    <ligand>
        <name>substrate</name>
    </ligand>
</feature>
<evidence type="ECO:0000313" key="12">
    <source>
        <dbReference type="Proteomes" id="UP000184010"/>
    </source>
</evidence>
<feature type="binding site" evidence="10">
    <location>
        <position position="175"/>
    </location>
    <ligand>
        <name>substrate</name>
    </ligand>
</feature>
<dbReference type="CDD" id="cd02152">
    <property type="entry name" value="OAT"/>
    <property type="match status" value="1"/>
</dbReference>
<comment type="subcellular location">
    <subcellularLocation>
        <location evidence="10">Cytoplasm</location>
    </subcellularLocation>
</comment>
<evidence type="ECO:0000256" key="5">
    <source>
        <dbReference type="ARBA" id="ARBA00022679"/>
    </source>
</evidence>
<feature type="binding site" evidence="10">
    <location>
        <position position="422"/>
    </location>
    <ligand>
        <name>substrate</name>
    </ligand>
</feature>
<accession>A0A1M7RUD2</accession>
<comment type="catalytic activity">
    <reaction evidence="9 10">
        <text>N(2)-acetyl-L-ornithine + L-glutamate = N-acetyl-L-glutamate + L-ornithine</text>
        <dbReference type="Rhea" id="RHEA:15349"/>
        <dbReference type="ChEBI" id="CHEBI:29985"/>
        <dbReference type="ChEBI" id="CHEBI:44337"/>
        <dbReference type="ChEBI" id="CHEBI:46911"/>
        <dbReference type="ChEBI" id="CHEBI:57805"/>
        <dbReference type="EC" id="2.3.1.35"/>
    </reaction>
</comment>
<comment type="subunit">
    <text evidence="2 10">Heterotetramer of two alpha and two beta chains.</text>
</comment>
<evidence type="ECO:0000256" key="6">
    <source>
        <dbReference type="ARBA" id="ARBA00022813"/>
    </source>
</evidence>
<comment type="catalytic activity">
    <reaction evidence="10">
        <text>L-glutamate + acetyl-CoA = N-acetyl-L-glutamate + CoA + H(+)</text>
        <dbReference type="Rhea" id="RHEA:24292"/>
        <dbReference type="ChEBI" id="CHEBI:15378"/>
        <dbReference type="ChEBI" id="CHEBI:29985"/>
        <dbReference type="ChEBI" id="CHEBI:44337"/>
        <dbReference type="ChEBI" id="CHEBI:57287"/>
        <dbReference type="ChEBI" id="CHEBI:57288"/>
        <dbReference type="EC" id="2.3.1.1"/>
    </reaction>
</comment>
<comment type="pathway">
    <text evidence="10">Amino-acid biosynthesis; L-arginine biosynthesis; N(2)-acetyl-L-ornithine from L-glutamate: step 1/4.</text>
</comment>
<reference evidence="12" key="1">
    <citation type="submission" date="2016-12" db="EMBL/GenBank/DDBJ databases">
        <authorList>
            <person name="Varghese N."/>
            <person name="Submissions S."/>
        </authorList>
    </citation>
    <scope>NUCLEOTIDE SEQUENCE [LARGE SCALE GENOMIC DNA]</scope>
    <source>
        <strain evidence="12">DSM 11544</strain>
    </source>
</reference>
<dbReference type="NCBIfam" id="NF003802">
    <property type="entry name" value="PRK05388.1"/>
    <property type="match status" value="1"/>
</dbReference>
<dbReference type="Pfam" id="PF01960">
    <property type="entry name" value="ArgJ"/>
    <property type="match status" value="1"/>
</dbReference>
<dbReference type="GO" id="GO:0006526">
    <property type="term" value="P:L-arginine biosynthetic process"/>
    <property type="evidence" value="ECO:0007669"/>
    <property type="project" value="UniProtKB-UniRule"/>
</dbReference>
<dbReference type="PANTHER" id="PTHR23100:SF0">
    <property type="entry name" value="ARGININE BIOSYNTHESIS BIFUNCTIONAL PROTEIN ARGJ, MITOCHONDRIAL"/>
    <property type="match status" value="1"/>
</dbReference>
<organism evidence="11 12">
    <name type="scientific">Desulfitobacterium chlororespirans DSM 11544</name>
    <dbReference type="NCBI Taxonomy" id="1121395"/>
    <lineage>
        <taxon>Bacteria</taxon>
        <taxon>Bacillati</taxon>
        <taxon>Bacillota</taxon>
        <taxon>Clostridia</taxon>
        <taxon>Eubacteriales</taxon>
        <taxon>Desulfitobacteriaceae</taxon>
        <taxon>Desulfitobacterium</taxon>
    </lineage>
</organism>
<evidence type="ECO:0000256" key="2">
    <source>
        <dbReference type="ARBA" id="ARBA00011475"/>
    </source>
</evidence>
<proteinExistence type="inferred from homology"/>
<feature type="chain" id="PRO_5023222029" description="Arginine biosynthesis bifunctional protein ArgJ alpha chain" evidence="10">
    <location>
        <begin position="1"/>
        <end position="211"/>
    </location>
</feature>
<dbReference type="GO" id="GO:0005737">
    <property type="term" value="C:cytoplasm"/>
    <property type="evidence" value="ECO:0007669"/>
    <property type="project" value="UniProtKB-SubCell"/>
</dbReference>
<dbReference type="FunFam" id="3.10.20.340:FF:000001">
    <property type="entry name" value="Arginine biosynthesis bifunctional protein ArgJ, chloroplastic"/>
    <property type="match status" value="1"/>
</dbReference>
<feature type="site" description="Involved in the stabilization of negative charge on the oxyanion by the formation of the oxyanion hole" evidence="10">
    <location>
        <position position="131"/>
    </location>
</feature>
<evidence type="ECO:0000256" key="1">
    <source>
        <dbReference type="ARBA" id="ARBA00006774"/>
    </source>
</evidence>
<dbReference type="NCBIfam" id="TIGR00120">
    <property type="entry name" value="ArgJ"/>
    <property type="match status" value="1"/>
</dbReference>
<dbReference type="STRING" id="1121395.SAMN02745215_00094"/>
<dbReference type="EMBL" id="FRDN01000003">
    <property type="protein sequence ID" value="SHN49698.1"/>
    <property type="molecule type" value="Genomic_DNA"/>
</dbReference>
<keyword evidence="4 10" id="KW-0028">Amino-acid biosynthesis</keyword>
<evidence type="ECO:0000313" key="11">
    <source>
        <dbReference type="EMBL" id="SHN49698.1"/>
    </source>
</evidence>
<keyword evidence="6 10" id="KW-0068">Autocatalytic cleavage</keyword>
<keyword evidence="3 10" id="KW-0055">Arginine biosynthesis</keyword>
<keyword evidence="7 10" id="KW-0511">Multifunctional enzyme</keyword>
<evidence type="ECO:0000256" key="9">
    <source>
        <dbReference type="ARBA" id="ARBA00049439"/>
    </source>
</evidence>
<evidence type="ECO:0000256" key="4">
    <source>
        <dbReference type="ARBA" id="ARBA00022605"/>
    </source>
</evidence>
<dbReference type="HAMAP" id="MF_01106">
    <property type="entry name" value="ArgJ"/>
    <property type="match status" value="1"/>
</dbReference>
<dbReference type="SUPFAM" id="SSF56266">
    <property type="entry name" value="DmpA/ArgJ-like"/>
    <property type="match status" value="1"/>
</dbReference>
<evidence type="ECO:0000256" key="10">
    <source>
        <dbReference type="HAMAP-Rule" id="MF_01106"/>
    </source>
</evidence>
<keyword evidence="5 10" id="KW-0808">Transferase</keyword>
<sequence>MDNITQNTENIGQSQPKWSWIEGGIAVPQGFRATGVKAEIKYPDKYDVALVYSEVPAQAAGVFTRNKVKAHPLILTKKHLENGVAQAMVANSGNANACVGKPGDEAAWAMAVKTAEVLGIAVEDVLVASTGVIGVELPVVSVARGIEKASLEIAEKISPEEMMQNSHQAALAIMTTDTVVKEAACELSTEHGVIRLGAMAKGSGMIHPNMGTMLGFIATDAAIPASELQELLREAVEDSFNMVTVDGDTSTNDMVLVLANGKSGITLNPQEWAEFRRMFWAVCQKLAQDIARDGEGATKFLEVQVLGAAAVEDARKIAKSICGSSLVKTALYGEDANWGRILAAAGYSGAEFNPNQVEIYLGHVLVAKEGQGVHFSEEEAKKVLSRKDVTVKLLLQEGQAQATAWGCDLTHDYVTINGDYRT</sequence>
<feature type="site" description="Involved in the stabilization of negative charge on the oxyanion by the formation of the oxyanion hole" evidence="10">
    <location>
        <position position="130"/>
    </location>
</feature>
<dbReference type="InterPro" id="IPR016117">
    <property type="entry name" value="ArgJ-like_dom_sf"/>
</dbReference>
<dbReference type="GO" id="GO:0004358">
    <property type="term" value="F:L-glutamate N-acetyltransferase activity, acting on acetyl-L-ornithine as donor"/>
    <property type="evidence" value="ECO:0007669"/>
    <property type="project" value="UniProtKB-UniRule"/>
</dbReference>
<dbReference type="InterPro" id="IPR042195">
    <property type="entry name" value="ArgJ_beta_C"/>
</dbReference>
<dbReference type="InterPro" id="IPR002813">
    <property type="entry name" value="Arg_biosynth_ArgJ"/>
</dbReference>
<name>A0A1M7RUD2_9FIRM</name>
<keyword evidence="10" id="KW-0963">Cytoplasm</keyword>
<dbReference type="Gene3D" id="3.60.70.12">
    <property type="entry name" value="L-amino peptidase D-ALA esterase/amidase"/>
    <property type="match status" value="1"/>
</dbReference>
<dbReference type="Gene3D" id="3.10.20.340">
    <property type="entry name" value="ArgJ beta chain, C-terminal domain"/>
    <property type="match status" value="1"/>
</dbReference>
<feature type="chain" id="PRO_5023222028" description="Arginine biosynthesis bifunctional protein ArgJ beta chain" evidence="10">
    <location>
        <begin position="212"/>
        <end position="422"/>
    </location>
</feature>
<evidence type="ECO:0000256" key="8">
    <source>
        <dbReference type="ARBA" id="ARBA00023315"/>
    </source>
</evidence>
<feature type="binding site" evidence="10">
    <location>
        <position position="417"/>
    </location>
    <ligand>
        <name>substrate</name>
    </ligand>
</feature>
<evidence type="ECO:0000256" key="7">
    <source>
        <dbReference type="ARBA" id="ARBA00023268"/>
    </source>
</evidence>
<feature type="binding site" evidence="10">
    <location>
        <position position="201"/>
    </location>
    <ligand>
        <name>substrate</name>
    </ligand>
</feature>
<dbReference type="UniPathway" id="UPA00068">
    <property type="reaction ID" value="UER00106"/>
</dbReference>
<evidence type="ECO:0000256" key="3">
    <source>
        <dbReference type="ARBA" id="ARBA00022571"/>
    </source>
</evidence>
<feature type="site" description="Cleavage; by autolysis" evidence="10">
    <location>
        <begin position="211"/>
        <end position="212"/>
    </location>
</feature>
<feature type="active site" description="Nucleophile" evidence="10">
    <location>
        <position position="212"/>
    </location>
</feature>
<dbReference type="PANTHER" id="PTHR23100">
    <property type="entry name" value="ARGININE BIOSYNTHESIS BIFUNCTIONAL PROTEIN ARGJ"/>
    <property type="match status" value="1"/>
</dbReference>
<dbReference type="Proteomes" id="UP000184010">
    <property type="component" value="Unassembled WGS sequence"/>
</dbReference>
<dbReference type="GO" id="GO:0006592">
    <property type="term" value="P:ornithine biosynthetic process"/>
    <property type="evidence" value="ECO:0007669"/>
    <property type="project" value="TreeGrafter"/>
</dbReference>
<dbReference type="AlphaFoldDB" id="A0A1M7RUD2"/>
<comment type="similarity">
    <text evidence="1 10">Belongs to the ArgJ family.</text>
</comment>
<keyword evidence="8 10" id="KW-0012">Acyltransferase</keyword>
<gene>
    <name evidence="10" type="primary">argJ</name>
    <name evidence="11" type="ORF">SAMN02745215_00094</name>
</gene>
<dbReference type="EC" id="2.3.1.1" evidence="10"/>
<dbReference type="RefSeq" id="WP_072771189.1">
    <property type="nucleotide sequence ID" value="NZ_FRDN01000003.1"/>
</dbReference>
<keyword evidence="12" id="KW-1185">Reference proteome</keyword>
<feature type="binding site" evidence="10">
    <location>
        <position position="295"/>
    </location>
    <ligand>
        <name>substrate</name>
    </ligand>
</feature>
<protein>
    <recommendedName>
        <fullName evidence="10">Arginine biosynthesis bifunctional protein ArgJ</fullName>
    </recommendedName>
    <domain>
        <recommendedName>
            <fullName evidence="10">Glutamate N-acetyltransferase</fullName>
            <ecNumber evidence="10">2.3.1.35</ecNumber>
        </recommendedName>
        <alternativeName>
            <fullName evidence="10">Ornithine acetyltransferase</fullName>
            <shortName evidence="10">OATase</shortName>
        </alternativeName>
        <alternativeName>
            <fullName evidence="10">Ornithine transacetylase</fullName>
        </alternativeName>
    </domain>
    <domain>
        <recommendedName>
            <fullName evidence="10">Amino-acid acetyltransferase</fullName>
            <ecNumber evidence="10">2.3.1.1</ecNumber>
        </recommendedName>
        <alternativeName>
            <fullName evidence="10">N-acetylglutamate synthase</fullName>
            <shortName evidence="10">AGSase</shortName>
        </alternativeName>
    </domain>
    <component>
        <recommendedName>
            <fullName evidence="10">Arginine biosynthesis bifunctional protein ArgJ alpha chain</fullName>
        </recommendedName>
    </component>
    <component>
        <recommendedName>
            <fullName evidence="10">Arginine biosynthesis bifunctional protein ArgJ beta chain</fullName>
        </recommendedName>
    </component>
</protein>
<dbReference type="EC" id="2.3.1.35" evidence="10"/>
<comment type="pathway">
    <text evidence="10">Amino-acid biosynthesis; L-arginine biosynthesis; L-ornithine and N-acetyl-L-glutamate from L-glutamate and N(2)-acetyl-L-ornithine (cyclic): step 1/1.</text>
</comment>
<dbReference type="GO" id="GO:0004042">
    <property type="term" value="F:L-glutamate N-acetyltransferase activity"/>
    <property type="evidence" value="ECO:0007669"/>
    <property type="project" value="UniProtKB-UniRule"/>
</dbReference>
<comment type="function">
    <text evidence="10">Catalyzes two activities which are involved in the cyclic version of arginine biosynthesis: the synthesis of N-acetylglutamate from glutamate and acetyl-CoA as the acetyl donor, and of ornithine by transacetylation between N(2)-acetylornithine and glutamate.</text>
</comment>